<proteinExistence type="predicted"/>
<accession>A0A382VZH7</accession>
<feature type="transmembrane region" description="Helical" evidence="1">
    <location>
        <begin position="12"/>
        <end position="29"/>
    </location>
</feature>
<organism evidence="2">
    <name type="scientific">marine metagenome</name>
    <dbReference type="NCBI Taxonomy" id="408172"/>
    <lineage>
        <taxon>unclassified sequences</taxon>
        <taxon>metagenomes</taxon>
        <taxon>ecological metagenomes</taxon>
    </lineage>
</organism>
<gene>
    <name evidence="2" type="ORF">METZ01_LOCUS404269</name>
</gene>
<dbReference type="AlphaFoldDB" id="A0A382VZH7"/>
<dbReference type="EMBL" id="UINC01155517">
    <property type="protein sequence ID" value="SVD51415.1"/>
    <property type="molecule type" value="Genomic_DNA"/>
</dbReference>
<keyword evidence="1" id="KW-1133">Transmembrane helix</keyword>
<evidence type="ECO:0000256" key="1">
    <source>
        <dbReference type="SAM" id="Phobius"/>
    </source>
</evidence>
<sequence length="155" mass="16011">MGILKKILNPRYLFAFLVIAGGTMVSVLQSTPDQCVSTTDGDLSEQSTFGEYQGITQSGCGSNLAMDYIIGQGTSVSWSGFEGPITGSVEVKTGATLEITGNANFESSLTNAGSLTVQAPSAPAAPAEPDSDFYKIDNISGHTAEIGTTATFKVA</sequence>
<name>A0A382VZH7_9ZZZZ</name>
<keyword evidence="1" id="KW-0472">Membrane</keyword>
<reference evidence="2" key="1">
    <citation type="submission" date="2018-05" db="EMBL/GenBank/DDBJ databases">
        <authorList>
            <person name="Lanie J.A."/>
            <person name="Ng W.-L."/>
            <person name="Kazmierczak K.M."/>
            <person name="Andrzejewski T.M."/>
            <person name="Davidsen T.M."/>
            <person name="Wayne K.J."/>
            <person name="Tettelin H."/>
            <person name="Glass J.I."/>
            <person name="Rusch D."/>
            <person name="Podicherti R."/>
            <person name="Tsui H.-C.T."/>
            <person name="Winkler M.E."/>
        </authorList>
    </citation>
    <scope>NUCLEOTIDE SEQUENCE</scope>
</reference>
<keyword evidence="1" id="KW-0812">Transmembrane</keyword>
<feature type="non-terminal residue" evidence="2">
    <location>
        <position position="155"/>
    </location>
</feature>
<evidence type="ECO:0000313" key="2">
    <source>
        <dbReference type="EMBL" id="SVD51415.1"/>
    </source>
</evidence>
<protein>
    <submittedName>
        <fullName evidence="2">Uncharacterized protein</fullName>
    </submittedName>
</protein>